<sequence>MAQTTVSFNDVAPANAHPHTGSAINTPHTSQFSLLQTPRFSVILIALVLIVAVRIVSGSKSKKLPPGVKPLPRLPGLPWAGRFWDVPGPGVEAALHFGALHKKYGPIYEWQVMGVTHVWIETDKVARDLFVLRQKNYCDRNVLPGNLGIKEDCEILPLSGYSDDFKRHKNFIHSIMRHSHPKQFYGWPVIENKRTLRRLLESPDRWSEHMLVHCARTIASIAWGDAEHGKKLLTIVPELLKAVSPEGPIINKLTFLQNLPYAISPFKKAEAIRKQTMTDAFYEALDDVKAKVAQGNAPNCWSTLWLENEKGVQASKLDYHEAAYAIGSSSFVAIATIGGPLHSFFLAMCTYPEWMPKMQEEIDRVCGDRIPAVEDMPQLPRLRATVKELLRWRQSTPLGVPHEALEDDVYEGHLIQKGSMCHANHYLISREADKYPKGDQFIPERWLDPSYPSYKEPLTEFPNLSGDRAFGYGSRACPGIDLTQMELTTLFGALAWAFDIKSKEGAGPLPWYEVNPYVITMTLPFPLEIKARTEQKRQWIMDEVKDPGYWLTTERKSKWDIVHDTEKSAWTWDGLACPYEQPKVPKVYPAGH</sequence>
<evidence type="ECO:0000256" key="1">
    <source>
        <dbReference type="ARBA" id="ARBA00010617"/>
    </source>
</evidence>
<evidence type="ECO:0000256" key="6">
    <source>
        <dbReference type="RuleBase" id="RU000461"/>
    </source>
</evidence>
<dbReference type="OrthoDB" id="1470350at2759"/>
<keyword evidence="7" id="KW-0472">Membrane</keyword>
<dbReference type="GO" id="GO:0004497">
    <property type="term" value="F:monooxygenase activity"/>
    <property type="evidence" value="ECO:0007669"/>
    <property type="project" value="UniProtKB-KW"/>
</dbReference>
<dbReference type="InterPro" id="IPR050364">
    <property type="entry name" value="Cytochrome_P450_fung"/>
</dbReference>
<dbReference type="InterPro" id="IPR001128">
    <property type="entry name" value="Cyt_P450"/>
</dbReference>
<evidence type="ECO:0000256" key="7">
    <source>
        <dbReference type="SAM" id="Phobius"/>
    </source>
</evidence>
<reference evidence="8 9" key="1">
    <citation type="journal article" date="2016" name="Sci. Rep.">
        <title>Peltaster fructicola genome reveals evolution from an invasive phytopathogen to an ectophytic parasite.</title>
        <authorList>
            <person name="Xu C."/>
            <person name="Chen H."/>
            <person name="Gleason M.L."/>
            <person name="Xu J.R."/>
            <person name="Liu H."/>
            <person name="Zhang R."/>
            <person name="Sun G."/>
        </authorList>
    </citation>
    <scope>NUCLEOTIDE SEQUENCE [LARGE SCALE GENOMIC DNA]</scope>
    <source>
        <strain evidence="8 9">LNHT1506</strain>
    </source>
</reference>
<feature type="transmembrane region" description="Helical" evidence="7">
    <location>
        <begin position="40"/>
        <end position="57"/>
    </location>
</feature>
<dbReference type="PROSITE" id="PS00086">
    <property type="entry name" value="CYTOCHROME_P450"/>
    <property type="match status" value="1"/>
</dbReference>
<keyword evidence="5 6" id="KW-0349">Heme</keyword>
<evidence type="ECO:0000313" key="8">
    <source>
        <dbReference type="EMBL" id="QIW98191.1"/>
    </source>
</evidence>
<accession>A0A6H0XTU3</accession>
<dbReference type="GO" id="GO:0020037">
    <property type="term" value="F:heme binding"/>
    <property type="evidence" value="ECO:0007669"/>
    <property type="project" value="InterPro"/>
</dbReference>
<dbReference type="InterPro" id="IPR002401">
    <property type="entry name" value="Cyt_P450_E_grp-I"/>
</dbReference>
<evidence type="ECO:0008006" key="10">
    <source>
        <dbReference type="Google" id="ProtNLM"/>
    </source>
</evidence>
<feature type="binding site" description="axial binding residue" evidence="5">
    <location>
        <position position="477"/>
    </location>
    <ligand>
        <name>heme</name>
        <dbReference type="ChEBI" id="CHEBI:30413"/>
    </ligand>
    <ligandPart>
        <name>Fe</name>
        <dbReference type="ChEBI" id="CHEBI:18248"/>
    </ligandPart>
</feature>
<dbReference type="Pfam" id="PF00067">
    <property type="entry name" value="p450"/>
    <property type="match status" value="1"/>
</dbReference>
<dbReference type="SUPFAM" id="SSF48264">
    <property type="entry name" value="Cytochrome P450"/>
    <property type="match status" value="1"/>
</dbReference>
<keyword evidence="7" id="KW-0812">Transmembrane</keyword>
<dbReference type="PANTHER" id="PTHR46300:SF8">
    <property type="entry name" value="CYTOCHROME P450 2E1"/>
    <property type="match status" value="1"/>
</dbReference>
<keyword evidence="4 5" id="KW-0408">Iron</keyword>
<protein>
    <recommendedName>
        <fullName evidence="10">Cytochrome P450</fullName>
    </recommendedName>
</protein>
<dbReference type="InterPro" id="IPR017972">
    <property type="entry name" value="Cyt_P450_CS"/>
</dbReference>
<comment type="similarity">
    <text evidence="1 6">Belongs to the cytochrome P450 family.</text>
</comment>
<dbReference type="AlphaFoldDB" id="A0A6H0XTU3"/>
<dbReference type="Gene3D" id="1.10.630.10">
    <property type="entry name" value="Cytochrome P450"/>
    <property type="match status" value="1"/>
</dbReference>
<keyword evidence="3 6" id="KW-0560">Oxidoreductase</keyword>
<evidence type="ECO:0000256" key="3">
    <source>
        <dbReference type="ARBA" id="ARBA00023002"/>
    </source>
</evidence>
<dbReference type="GO" id="GO:0005506">
    <property type="term" value="F:iron ion binding"/>
    <property type="evidence" value="ECO:0007669"/>
    <property type="project" value="InterPro"/>
</dbReference>
<evidence type="ECO:0000256" key="5">
    <source>
        <dbReference type="PIRSR" id="PIRSR602401-1"/>
    </source>
</evidence>
<gene>
    <name evidence="8" type="ORF">AMS68_003709</name>
</gene>
<dbReference type="Proteomes" id="UP000503462">
    <property type="component" value="Chromosome 2"/>
</dbReference>
<dbReference type="GO" id="GO:0016705">
    <property type="term" value="F:oxidoreductase activity, acting on paired donors, with incorporation or reduction of molecular oxygen"/>
    <property type="evidence" value="ECO:0007669"/>
    <property type="project" value="InterPro"/>
</dbReference>
<proteinExistence type="inferred from homology"/>
<dbReference type="EMBL" id="CP051140">
    <property type="protein sequence ID" value="QIW98191.1"/>
    <property type="molecule type" value="Genomic_DNA"/>
</dbReference>
<evidence type="ECO:0000256" key="4">
    <source>
        <dbReference type="ARBA" id="ARBA00023004"/>
    </source>
</evidence>
<keyword evidence="2 5" id="KW-0479">Metal-binding</keyword>
<evidence type="ECO:0000256" key="2">
    <source>
        <dbReference type="ARBA" id="ARBA00022723"/>
    </source>
</evidence>
<name>A0A6H0XTU3_9PEZI</name>
<keyword evidence="9" id="KW-1185">Reference proteome</keyword>
<comment type="cofactor">
    <cofactor evidence="5">
        <name>heme</name>
        <dbReference type="ChEBI" id="CHEBI:30413"/>
    </cofactor>
</comment>
<dbReference type="PRINTS" id="PR00385">
    <property type="entry name" value="P450"/>
</dbReference>
<dbReference type="PRINTS" id="PR00463">
    <property type="entry name" value="EP450I"/>
</dbReference>
<keyword evidence="7" id="KW-1133">Transmembrane helix</keyword>
<dbReference type="PANTHER" id="PTHR46300">
    <property type="entry name" value="P450, PUTATIVE (EUROFUNG)-RELATED-RELATED"/>
    <property type="match status" value="1"/>
</dbReference>
<organism evidence="8 9">
    <name type="scientific">Peltaster fructicola</name>
    <dbReference type="NCBI Taxonomy" id="286661"/>
    <lineage>
        <taxon>Eukaryota</taxon>
        <taxon>Fungi</taxon>
        <taxon>Dikarya</taxon>
        <taxon>Ascomycota</taxon>
        <taxon>Pezizomycotina</taxon>
        <taxon>Dothideomycetes</taxon>
        <taxon>Dothideomycetes incertae sedis</taxon>
        <taxon>Peltaster</taxon>
    </lineage>
</organism>
<dbReference type="InterPro" id="IPR036396">
    <property type="entry name" value="Cyt_P450_sf"/>
</dbReference>
<evidence type="ECO:0000313" key="9">
    <source>
        <dbReference type="Proteomes" id="UP000503462"/>
    </source>
</evidence>
<keyword evidence="6" id="KW-0503">Monooxygenase</keyword>